<evidence type="ECO:0000313" key="1">
    <source>
        <dbReference type="EMBL" id="TJQ18097.1"/>
    </source>
</evidence>
<sequence length="474" mass="54298">MDGMGWMIILVLPFLWMGYGLALLIITGCAFESKRIRRILLWGVAPQFIILCITTLLLYWINSRLIYVFVFFQPVLCITTAIFLFAGKKTQYSRLLFTLSHVIFLAGVLYQGHRENLQHIINSDWKEYKITRLFEQVQDNGAHALNNDVTCSELMQLLTLAAERDDVKEETLRTLIAKRVSPFLTMSDNCTGEDSVEIYSVDTTPFMAAIQNHNIHSVRFFSQLLMGNSPKAKNNRDIVRRANPLIEVYKYSHGSKKQRNSGLEISKQLMAIMPELLTDAVWRAVLNVYDADAARWFWRKQPPENRLYRLKAMALIPQTDALLAEIRHTPEVLNISSEGDLNEEEFLHFLIYGGDTAVIHALVEKGIVNWQHLMNIEGFDKDPLIWSISKLGENDNDREVLALIIHDINAQNALPEERIAKYLTWTGAMGEIFLKAGVHCDKLYAAIESDKKRNNGMYSQNAREEVDRVCTPTK</sequence>
<name>A0A0L6ZWC9_ECOLX</name>
<dbReference type="EMBL" id="RRGJ01000003">
    <property type="protein sequence ID" value="TJQ18097.1"/>
    <property type="molecule type" value="Genomic_DNA"/>
</dbReference>
<dbReference type="RefSeq" id="WP_000348902.1">
    <property type="nucleotide sequence ID" value="NZ_CP169309.1"/>
</dbReference>
<reference evidence="1 2" key="1">
    <citation type="submission" date="2018-12" db="EMBL/GenBank/DDBJ databases">
        <title>Food and Water Safety Consortium.</title>
        <authorList>
            <person name="Tyson S."/>
            <person name="Peterson C.-L."/>
            <person name="Olson A."/>
            <person name="Tyler S."/>
            <person name="Cabral J."/>
            <person name="Lynch T."/>
            <person name="Knox N."/>
            <person name="Van Domselaar G."/>
            <person name="Graham M."/>
        </authorList>
    </citation>
    <scope>NUCLEOTIDE SEQUENCE [LARGE SCALE GENOMIC DNA]</scope>
    <source>
        <strain evidence="1 2">FWSEC0118</strain>
    </source>
</reference>
<comment type="caution">
    <text evidence="1">The sequence shown here is derived from an EMBL/GenBank/DDBJ whole genome shotgun (WGS) entry which is preliminary data.</text>
</comment>
<dbReference type="AlphaFoldDB" id="A0A0L6ZWC9"/>
<accession>A0A0L6ZWC9</accession>
<dbReference type="Proteomes" id="UP000309937">
    <property type="component" value="Unassembled WGS sequence"/>
</dbReference>
<organism evidence="1 2">
    <name type="scientific">Escherichia coli</name>
    <dbReference type="NCBI Taxonomy" id="562"/>
    <lineage>
        <taxon>Bacteria</taxon>
        <taxon>Pseudomonadati</taxon>
        <taxon>Pseudomonadota</taxon>
        <taxon>Gammaproteobacteria</taxon>
        <taxon>Enterobacterales</taxon>
        <taxon>Enterobacteriaceae</taxon>
        <taxon>Escherichia</taxon>
    </lineage>
</organism>
<proteinExistence type="predicted"/>
<protein>
    <submittedName>
        <fullName evidence="1">Uncharacterized protein</fullName>
    </submittedName>
</protein>
<evidence type="ECO:0000313" key="2">
    <source>
        <dbReference type="Proteomes" id="UP000309937"/>
    </source>
</evidence>
<gene>
    <name evidence="1" type="ORF">C9Z68_03650</name>
</gene>